<dbReference type="SUPFAM" id="SSF56300">
    <property type="entry name" value="Metallo-dependent phosphatases"/>
    <property type="match status" value="1"/>
</dbReference>
<dbReference type="PANTHER" id="PTHR22953">
    <property type="entry name" value="ACID PHOSPHATASE RELATED"/>
    <property type="match status" value="1"/>
</dbReference>
<reference evidence="3" key="1">
    <citation type="submission" date="2021-01" db="EMBL/GenBank/DDBJ databases">
        <authorList>
            <person name="Corre E."/>
            <person name="Pelletier E."/>
            <person name="Niang G."/>
            <person name="Scheremetjew M."/>
            <person name="Finn R."/>
            <person name="Kale V."/>
            <person name="Holt S."/>
            <person name="Cochrane G."/>
            <person name="Meng A."/>
            <person name="Brown T."/>
            <person name="Cohen L."/>
        </authorList>
    </citation>
    <scope>NUCLEOTIDE SEQUENCE</scope>
    <source>
        <strain evidence="3">CCMP1661</strain>
    </source>
</reference>
<name>A0A7S2UVU7_9STRA</name>
<keyword evidence="1" id="KW-0732">Signal</keyword>
<evidence type="ECO:0000256" key="1">
    <source>
        <dbReference type="ARBA" id="ARBA00022729"/>
    </source>
</evidence>
<dbReference type="EMBL" id="HBHR01003214">
    <property type="protein sequence ID" value="CAD9858955.1"/>
    <property type="molecule type" value="Transcribed_RNA"/>
</dbReference>
<dbReference type="InterPro" id="IPR029052">
    <property type="entry name" value="Metallo-depent_PP-like"/>
</dbReference>
<protein>
    <recommendedName>
        <fullName evidence="2">Calcineurin-like phosphoesterase domain-containing protein</fullName>
    </recommendedName>
</protein>
<dbReference type="InterPro" id="IPR003961">
    <property type="entry name" value="FN3_dom"/>
</dbReference>
<dbReference type="CDD" id="cd00063">
    <property type="entry name" value="FN3"/>
    <property type="match status" value="1"/>
</dbReference>
<accession>A0A7S2UVU7</accession>
<sequence>MATKFTELDASLSSEQRTSLHDLRDLEEYQCNDGTGFYFSDSVIFPVVKPEYVLAFFNCSHENGDCQQQLYTQTELWLDESLDNTIIPTGLSSDAPSFDWCDTVVMQSMPTKVTLLVECTKKTTLNLSYGPSDENLCFSTAELRVKPGESKEITLREGLQPGTTYFYALQEVSDTGVGLTSSIETFTTVLPSTCTADMYEVTSEEVQLHLFCSGGGKFMKFWFGQDEEQMSMLYDAFPISDGQVVLKVGDLSPATTYYFQWKVKGKGTGRSDVKSITTSEPGPCDIGDPPAVVLSRPTNSTIEVRIMAALAGEASLVLFDSERIDDAEVMENIALVENEVTIVPLLHLEHNSSYEYEIRYRYNISCPMRSEKFRFQTQRDTDTAFRFGVVSDIHWGDGADPEVLKQSLGYLNGAAVSGGMDFVIDLGDTFLGEKLKLEPGPALDQPYIEMFQQFSAVASSCPLFLVNGNHEGELGWNLEEGKVPGPLDVVKTRQRFFGNPSPDIPFYTGNRDTEFWEELGGAYLQNYYAWTWGDALFMVIDPFWYSRVNPGSRHCTGHEGWCWTLGEEQYWWLRHTLEASPAPFKFVFMHNFAGGLFGETYERSYGGGGPADPFAYYFEWGGLEESGASGFESYRPHWGKPIHQVLVENGVSVVFKGHDHLYFHENVDGVSYQTMPRPSMKMSSGSDEGIILGKGYNPSAVQLEGGLLEIEVSSTLARVLFRKYNGEEIDSYIIEPNSYN</sequence>
<evidence type="ECO:0000259" key="2">
    <source>
        <dbReference type="Pfam" id="PF00149"/>
    </source>
</evidence>
<evidence type="ECO:0000313" key="3">
    <source>
        <dbReference type="EMBL" id="CAD9858955.1"/>
    </source>
</evidence>
<dbReference type="Gene3D" id="3.60.21.10">
    <property type="match status" value="1"/>
</dbReference>
<feature type="domain" description="Calcineurin-like phosphoesterase" evidence="2">
    <location>
        <begin position="385"/>
        <end position="661"/>
    </location>
</feature>
<gene>
    <name evidence="3" type="ORF">FJAP1339_LOCUS1474</name>
</gene>
<dbReference type="InterPro" id="IPR039331">
    <property type="entry name" value="PAPs-like"/>
</dbReference>
<dbReference type="InterPro" id="IPR004843">
    <property type="entry name" value="Calcineurin-like_PHP"/>
</dbReference>
<dbReference type="AlphaFoldDB" id="A0A7S2UVU7"/>
<proteinExistence type="predicted"/>
<dbReference type="Pfam" id="PF00149">
    <property type="entry name" value="Metallophos"/>
    <property type="match status" value="1"/>
</dbReference>
<dbReference type="PANTHER" id="PTHR22953:SF153">
    <property type="entry name" value="PURPLE ACID PHOSPHATASE"/>
    <property type="match status" value="1"/>
</dbReference>
<organism evidence="3">
    <name type="scientific">Fibrocapsa japonica</name>
    <dbReference type="NCBI Taxonomy" id="94617"/>
    <lineage>
        <taxon>Eukaryota</taxon>
        <taxon>Sar</taxon>
        <taxon>Stramenopiles</taxon>
        <taxon>Ochrophyta</taxon>
        <taxon>Raphidophyceae</taxon>
        <taxon>Chattonellales</taxon>
        <taxon>Chattonellaceae</taxon>
        <taxon>Fibrocapsa</taxon>
    </lineage>
</organism>
<dbReference type="GO" id="GO:0003993">
    <property type="term" value="F:acid phosphatase activity"/>
    <property type="evidence" value="ECO:0007669"/>
    <property type="project" value="InterPro"/>
</dbReference>